<reference evidence="5" key="1">
    <citation type="submission" date="2022-11" db="UniProtKB">
        <authorList>
            <consortium name="WormBaseParasite"/>
        </authorList>
    </citation>
    <scope>IDENTIFICATION</scope>
</reference>
<dbReference type="PROSITE" id="PS51192">
    <property type="entry name" value="HELICASE_ATP_BIND_1"/>
    <property type="match status" value="1"/>
</dbReference>
<dbReference type="InterPro" id="IPR027417">
    <property type="entry name" value="P-loop_NTPase"/>
</dbReference>
<protein>
    <submittedName>
        <fullName evidence="5">Helicase ATP-binding domain-containing protein</fullName>
    </submittedName>
</protein>
<dbReference type="WBParaSite" id="PDA_v2.g6998.t1">
    <property type="protein sequence ID" value="PDA_v2.g6998.t1"/>
    <property type="gene ID" value="PDA_v2.g6998"/>
</dbReference>
<keyword evidence="2" id="KW-0347">Helicase</keyword>
<accession>A0A914QT92</accession>
<dbReference type="Gene3D" id="3.40.50.300">
    <property type="entry name" value="P-loop containing nucleotide triphosphate hydrolases"/>
    <property type="match status" value="1"/>
</dbReference>
<keyword evidence="1" id="KW-0378">Hydrolase</keyword>
<evidence type="ECO:0000256" key="1">
    <source>
        <dbReference type="ARBA" id="ARBA00022801"/>
    </source>
</evidence>
<feature type="domain" description="Helicase ATP-binding" evidence="3">
    <location>
        <begin position="1"/>
        <end position="89"/>
    </location>
</feature>
<dbReference type="Pfam" id="PF00270">
    <property type="entry name" value="DEAD"/>
    <property type="match status" value="1"/>
</dbReference>
<organism evidence="4 5">
    <name type="scientific">Panagrolaimus davidi</name>
    <dbReference type="NCBI Taxonomy" id="227884"/>
    <lineage>
        <taxon>Eukaryota</taxon>
        <taxon>Metazoa</taxon>
        <taxon>Ecdysozoa</taxon>
        <taxon>Nematoda</taxon>
        <taxon>Chromadorea</taxon>
        <taxon>Rhabditida</taxon>
        <taxon>Tylenchina</taxon>
        <taxon>Panagrolaimomorpha</taxon>
        <taxon>Panagrolaimoidea</taxon>
        <taxon>Panagrolaimidae</taxon>
        <taxon>Panagrolaimus</taxon>
    </lineage>
</organism>
<dbReference type="SUPFAM" id="SSF52540">
    <property type="entry name" value="P-loop containing nucleoside triphosphate hydrolases"/>
    <property type="match status" value="1"/>
</dbReference>
<dbReference type="GO" id="GO:0004386">
    <property type="term" value="F:helicase activity"/>
    <property type="evidence" value="ECO:0007669"/>
    <property type="project" value="UniProtKB-KW"/>
</dbReference>
<keyword evidence="2" id="KW-0067">ATP-binding</keyword>
<evidence type="ECO:0000313" key="4">
    <source>
        <dbReference type="Proteomes" id="UP000887578"/>
    </source>
</evidence>
<name>A0A914QT92_9BILA</name>
<evidence type="ECO:0000313" key="5">
    <source>
        <dbReference type="WBParaSite" id="PDA_v2.g6998.t1"/>
    </source>
</evidence>
<dbReference type="AlphaFoldDB" id="A0A914QT92"/>
<evidence type="ECO:0000256" key="2">
    <source>
        <dbReference type="ARBA" id="ARBA00022806"/>
    </source>
</evidence>
<sequence length="89" mass="10072">MAPTRELALQIEEETKKFGERLGTKTVSVIGGASREDQAMLMLRGVDIIIVTPVRLLDIFDHQYISLNQCSFVIMDEADIMLDMGFEHE</sequence>
<keyword evidence="4" id="KW-1185">Reference proteome</keyword>
<dbReference type="InterPro" id="IPR011545">
    <property type="entry name" value="DEAD/DEAH_box_helicase_dom"/>
</dbReference>
<proteinExistence type="predicted"/>
<dbReference type="GO" id="GO:0016787">
    <property type="term" value="F:hydrolase activity"/>
    <property type="evidence" value="ECO:0007669"/>
    <property type="project" value="UniProtKB-KW"/>
</dbReference>
<evidence type="ECO:0000259" key="3">
    <source>
        <dbReference type="PROSITE" id="PS51192"/>
    </source>
</evidence>
<dbReference type="GO" id="GO:0003676">
    <property type="term" value="F:nucleic acid binding"/>
    <property type="evidence" value="ECO:0007669"/>
    <property type="project" value="InterPro"/>
</dbReference>
<dbReference type="GO" id="GO:0005524">
    <property type="term" value="F:ATP binding"/>
    <property type="evidence" value="ECO:0007669"/>
    <property type="project" value="InterPro"/>
</dbReference>
<dbReference type="InterPro" id="IPR014001">
    <property type="entry name" value="Helicase_ATP-bd"/>
</dbReference>
<dbReference type="Proteomes" id="UP000887578">
    <property type="component" value="Unplaced"/>
</dbReference>
<dbReference type="PANTHER" id="PTHR47958">
    <property type="entry name" value="ATP-DEPENDENT RNA HELICASE DBP3"/>
    <property type="match status" value="1"/>
</dbReference>
<keyword evidence="2" id="KW-0547">Nucleotide-binding</keyword>